<accession>A0ACD5XP01</accession>
<reference evidence="1" key="1">
    <citation type="submission" date="2021-05" db="EMBL/GenBank/DDBJ databases">
        <authorList>
            <person name="Scholz U."/>
            <person name="Mascher M."/>
            <person name="Fiebig A."/>
        </authorList>
    </citation>
    <scope>NUCLEOTIDE SEQUENCE [LARGE SCALE GENOMIC DNA]</scope>
</reference>
<protein>
    <submittedName>
        <fullName evidence="1">Uncharacterized protein</fullName>
    </submittedName>
</protein>
<organism evidence="1 2">
    <name type="scientific">Avena sativa</name>
    <name type="common">Oat</name>
    <dbReference type="NCBI Taxonomy" id="4498"/>
    <lineage>
        <taxon>Eukaryota</taxon>
        <taxon>Viridiplantae</taxon>
        <taxon>Streptophyta</taxon>
        <taxon>Embryophyta</taxon>
        <taxon>Tracheophyta</taxon>
        <taxon>Spermatophyta</taxon>
        <taxon>Magnoliopsida</taxon>
        <taxon>Liliopsida</taxon>
        <taxon>Poales</taxon>
        <taxon>Poaceae</taxon>
        <taxon>BOP clade</taxon>
        <taxon>Pooideae</taxon>
        <taxon>Poodae</taxon>
        <taxon>Poeae</taxon>
        <taxon>Poeae Chloroplast Group 1 (Aveneae type)</taxon>
        <taxon>Aveninae</taxon>
        <taxon>Avena</taxon>
    </lineage>
</organism>
<keyword evidence="2" id="KW-1185">Reference proteome</keyword>
<evidence type="ECO:0000313" key="1">
    <source>
        <dbReference type="EnsemblPlants" id="AVESA.00010b.r2.5AG0803430.1.CDS"/>
    </source>
</evidence>
<dbReference type="Proteomes" id="UP001732700">
    <property type="component" value="Chromosome 5A"/>
</dbReference>
<evidence type="ECO:0000313" key="2">
    <source>
        <dbReference type="Proteomes" id="UP001732700"/>
    </source>
</evidence>
<proteinExistence type="predicted"/>
<reference evidence="1" key="2">
    <citation type="submission" date="2025-09" db="UniProtKB">
        <authorList>
            <consortium name="EnsemblPlants"/>
        </authorList>
    </citation>
    <scope>IDENTIFICATION</scope>
</reference>
<sequence>MLGPRSTPLPGGPRRLPLHLCPTLSRDDALWHLHLSGADLSQAIASASAPDSALAPTHAAFLAAGETAHHPTPRAMAHFASSVLPTVEHDAGTLLRANQVLSAADLDHLSAMLVPSPIPEDLCPPPPLLTTWVSAIIKSRIEGCRDSQETSRQLTEAALRKYALQTGQHYELHMFCGLHVYFGSQAFWFWHINFLARPKDAAGEPPIYFFAEATVPMGDDDEFLDEDIVLCCPIKPSTIGGCEACSAQYIKINHPVDKEHNGGLEEYDDDEIGNGDDQWDYNFPLVDFVTFDAERDSATIRAIEESFPQSSDGDESVEDFWIREV</sequence>
<dbReference type="EnsemblPlants" id="AVESA.00010b.r2.5AG0803430.1">
    <property type="protein sequence ID" value="AVESA.00010b.r2.5AG0803430.1.CDS"/>
    <property type="gene ID" value="AVESA.00010b.r2.5AG0803430"/>
</dbReference>
<name>A0ACD5XP01_AVESA</name>